<feature type="region of interest" description="Disordered" evidence="1">
    <location>
        <begin position="188"/>
        <end position="229"/>
    </location>
</feature>
<feature type="chain" id="PRO_5042915718" evidence="2">
    <location>
        <begin position="22"/>
        <end position="1009"/>
    </location>
</feature>
<protein>
    <submittedName>
        <fullName evidence="3">Uncharacterized protein</fullName>
    </submittedName>
</protein>
<dbReference type="InterPro" id="IPR038875">
    <property type="entry name" value="PLA2_conodipine-like"/>
</dbReference>
<feature type="compositionally biased region" description="Polar residues" evidence="1">
    <location>
        <begin position="793"/>
        <end position="804"/>
    </location>
</feature>
<feature type="region of interest" description="Disordered" evidence="1">
    <location>
        <begin position="663"/>
        <end position="706"/>
    </location>
</feature>
<gene>
    <name evidence="3" type="ORF">R5R35_004330</name>
</gene>
<dbReference type="PANTHER" id="PTHR37687:SF1">
    <property type="entry name" value="AGAP006772-PA"/>
    <property type="match status" value="1"/>
</dbReference>
<dbReference type="EMBL" id="JAZDUA010000232">
    <property type="protein sequence ID" value="KAK7863356.1"/>
    <property type="molecule type" value="Genomic_DNA"/>
</dbReference>
<reference evidence="3 4" key="1">
    <citation type="submission" date="2024-03" db="EMBL/GenBank/DDBJ databases">
        <title>The genome assembly and annotation of the cricket Gryllus longicercus Weissman &amp; Gray.</title>
        <authorList>
            <person name="Szrajer S."/>
            <person name="Gray D."/>
            <person name="Ylla G."/>
        </authorList>
    </citation>
    <scope>NUCLEOTIDE SEQUENCE [LARGE SCALE GENOMIC DNA]</scope>
    <source>
        <strain evidence="3">DAG 2021-001</strain>
        <tissue evidence="3">Whole body minus gut</tissue>
    </source>
</reference>
<evidence type="ECO:0000256" key="1">
    <source>
        <dbReference type="SAM" id="MobiDB-lite"/>
    </source>
</evidence>
<feature type="compositionally biased region" description="Basic and acidic residues" evidence="1">
    <location>
        <begin position="844"/>
        <end position="855"/>
    </location>
</feature>
<feature type="compositionally biased region" description="Basic and acidic residues" evidence="1">
    <location>
        <begin position="585"/>
        <end position="595"/>
    </location>
</feature>
<feature type="compositionally biased region" description="Basic and acidic residues" evidence="1">
    <location>
        <begin position="805"/>
        <end position="831"/>
    </location>
</feature>
<dbReference type="AlphaFoldDB" id="A0AAN9Z3M7"/>
<feature type="compositionally biased region" description="Acidic residues" evidence="1">
    <location>
        <begin position="204"/>
        <end position="217"/>
    </location>
</feature>
<accession>A0AAN9Z3M7</accession>
<feature type="compositionally biased region" description="Low complexity" evidence="1">
    <location>
        <begin position="665"/>
        <end position="674"/>
    </location>
</feature>
<feature type="region of interest" description="Disordered" evidence="1">
    <location>
        <begin position="424"/>
        <end position="645"/>
    </location>
</feature>
<feature type="compositionally biased region" description="Acidic residues" evidence="1">
    <location>
        <begin position="675"/>
        <end position="685"/>
    </location>
</feature>
<feature type="region of interest" description="Disordered" evidence="1">
    <location>
        <begin position="793"/>
        <end position="871"/>
    </location>
</feature>
<feature type="compositionally biased region" description="Low complexity" evidence="1">
    <location>
        <begin position="533"/>
        <end position="564"/>
    </location>
</feature>
<evidence type="ECO:0000313" key="3">
    <source>
        <dbReference type="EMBL" id="KAK7863356.1"/>
    </source>
</evidence>
<keyword evidence="2" id="KW-0732">Signal</keyword>
<name>A0AAN9Z3M7_9ORTH</name>
<organism evidence="3 4">
    <name type="scientific">Gryllus longicercus</name>
    <dbReference type="NCBI Taxonomy" id="2509291"/>
    <lineage>
        <taxon>Eukaryota</taxon>
        <taxon>Metazoa</taxon>
        <taxon>Ecdysozoa</taxon>
        <taxon>Arthropoda</taxon>
        <taxon>Hexapoda</taxon>
        <taxon>Insecta</taxon>
        <taxon>Pterygota</taxon>
        <taxon>Neoptera</taxon>
        <taxon>Polyneoptera</taxon>
        <taxon>Orthoptera</taxon>
        <taxon>Ensifera</taxon>
        <taxon>Gryllidea</taxon>
        <taxon>Grylloidea</taxon>
        <taxon>Gryllidae</taxon>
        <taxon>Gryllinae</taxon>
        <taxon>Gryllus</taxon>
    </lineage>
</organism>
<proteinExistence type="predicted"/>
<evidence type="ECO:0000313" key="4">
    <source>
        <dbReference type="Proteomes" id="UP001378592"/>
    </source>
</evidence>
<dbReference type="PANTHER" id="PTHR37687">
    <property type="entry name" value="AGAP006772-PA"/>
    <property type="match status" value="1"/>
</dbReference>
<evidence type="ECO:0000256" key="2">
    <source>
        <dbReference type="SAM" id="SignalP"/>
    </source>
</evidence>
<comment type="caution">
    <text evidence="3">The sequence shown here is derived from an EMBL/GenBank/DDBJ whole genome shotgun (WGS) entry which is preliminary data.</text>
</comment>
<feature type="signal peptide" evidence="2">
    <location>
        <begin position="1"/>
        <end position="21"/>
    </location>
</feature>
<sequence length="1009" mass="107144">MRRLAAWWLPLLLLAAAGAAALGDDADGGADSLKSALEAISRRQRDLAALGGAAPPLAHYRAPPADLAFLAPPRDFAGDGQPENIGYGYQKSAAAGGGGAEAAGGGRALERLLLEYVEAGGGAPPPGEKRGGGAPSVFRERAALREPLVRMRRPVRLQPLSSFRERAALQAFDAEKRGRPLELARELQAEQEAEQALVEREREEAEEEEHEREEEEEAERRQREEEEEREDEYLDLLQGLWRKYRQANPDVRRIEDLSPEDLQELLAGIADADVDEQLVAHDGPAKRQYGGFDYFNNAGALGGWQGGGMYRKRGKQRLEQPGGAGAGAGFLYALKFASPAAQRDALEALADDDDAEAGGERDEDVARLAAAAAAAAAAPVGSGGRRLTPVEWERAAAAEAAAEAAEDAFGAGPAEEYQRLLAAAGAGAGAEAPPVLRKRTRAAPRQRMLYDGIPVRKRFPVTKRSSDFYANPPLMHRRASAPPGAPQDERRRKKDAGAGAGAATDPKVANELTQIFGSELREGDAEGEGGAGAAATTAAPAPAPSSPAGGAAPPSAVPAPAAGSPAPPTASPGHGHSHAHGARNGSRELTPDEQRASSGHDSVEQPLALSRAQAPLDIQKKSVDWSEYFGLDRRRKKAGPGGDERWLMDRYRNLALASAVRKRGPALAGGADAQAEGDSEGEGEGEGQGPPLEAPPLDTRHFALGDIFSRASRQRQGAAGGSRLDGVDSKLQGMEDLIVNEAVKYTGAHEGATDPREVQEVKDKILARLAAAYSLEKMRLALREFKSSLQAQKMSRYNPENQQKGNEEDKKKRVAVKKEKAEEKEHEKEEQEASAEEEEEEEEETKRAAAKKAEDEATEFLEEPRGIEPLSEGYMGQAHPNAIEDECPVLVGVERKCRAVGAAAGDRAHVFLPLCTLHQICYLCGPAVGASSAAACDALFAREAALGCGEDAACALAARRSVALLRRRAPPPPPASPNASPFGPAPERCWPGSCLVQRFLAAPLGARAR</sequence>
<dbReference type="Proteomes" id="UP001378592">
    <property type="component" value="Unassembled WGS sequence"/>
</dbReference>
<feature type="compositionally biased region" description="Acidic residues" evidence="1">
    <location>
        <begin position="832"/>
        <end position="843"/>
    </location>
</feature>
<keyword evidence="4" id="KW-1185">Reference proteome</keyword>